<dbReference type="InterPro" id="IPR022790">
    <property type="entry name" value="GH26_dom"/>
</dbReference>
<evidence type="ECO:0000256" key="3">
    <source>
        <dbReference type="ARBA" id="ARBA00023295"/>
    </source>
</evidence>
<organism evidence="7 8">
    <name type="scientific">Lacisediminihabitans changchengi</name>
    <dbReference type="NCBI Taxonomy" id="2787634"/>
    <lineage>
        <taxon>Bacteria</taxon>
        <taxon>Bacillati</taxon>
        <taxon>Actinomycetota</taxon>
        <taxon>Actinomycetes</taxon>
        <taxon>Micrococcales</taxon>
        <taxon>Microbacteriaceae</taxon>
        <taxon>Lacisediminihabitans</taxon>
    </lineage>
</organism>
<dbReference type="Gene3D" id="3.20.20.80">
    <property type="entry name" value="Glycosidases"/>
    <property type="match status" value="1"/>
</dbReference>
<dbReference type="PANTHER" id="PTHR40079">
    <property type="entry name" value="MANNAN ENDO-1,4-BETA-MANNOSIDASE E-RELATED"/>
    <property type="match status" value="1"/>
</dbReference>
<dbReference type="PROSITE" id="PS51257">
    <property type="entry name" value="PROKAR_LIPOPROTEIN"/>
    <property type="match status" value="1"/>
</dbReference>
<dbReference type="InterPro" id="IPR017853">
    <property type="entry name" value="GH"/>
</dbReference>
<dbReference type="PANTHER" id="PTHR40079:SF4">
    <property type="entry name" value="GH26 DOMAIN-CONTAINING PROTEIN-RELATED"/>
    <property type="match status" value="1"/>
</dbReference>
<dbReference type="GO" id="GO:0016985">
    <property type="term" value="F:mannan endo-1,4-beta-mannosidase activity"/>
    <property type="evidence" value="ECO:0007669"/>
    <property type="project" value="InterPro"/>
</dbReference>
<dbReference type="PROSITE" id="PS51764">
    <property type="entry name" value="GH26"/>
    <property type="match status" value="1"/>
</dbReference>
<evidence type="ECO:0000256" key="1">
    <source>
        <dbReference type="ARBA" id="ARBA00007754"/>
    </source>
</evidence>
<dbReference type="RefSeq" id="WP_200555613.1">
    <property type="nucleotide sequence ID" value="NZ_JAEPES010000002.1"/>
</dbReference>
<dbReference type="InterPro" id="IPR000805">
    <property type="entry name" value="Glyco_hydro_26"/>
</dbReference>
<proteinExistence type="inferred from homology"/>
<feature type="active site" description="Nucleophile" evidence="4">
    <location>
        <position position="259"/>
    </location>
</feature>
<evidence type="ECO:0000259" key="6">
    <source>
        <dbReference type="PROSITE" id="PS51764"/>
    </source>
</evidence>
<comment type="similarity">
    <text evidence="1 4">Belongs to the glycosyl hydrolase 26 family.</text>
</comment>
<dbReference type="EMBL" id="JAEPES010000002">
    <property type="protein sequence ID" value="MBK4347250.1"/>
    <property type="molecule type" value="Genomic_DNA"/>
</dbReference>
<dbReference type="Pfam" id="PF02156">
    <property type="entry name" value="Glyco_hydro_26"/>
    <property type="match status" value="1"/>
</dbReference>
<protein>
    <submittedName>
        <fullName evidence="7">Beta-mannanase</fullName>
    </submittedName>
</protein>
<keyword evidence="5" id="KW-0732">Signal</keyword>
<feature type="active site" description="Proton donor" evidence="4">
    <location>
        <position position="149"/>
    </location>
</feature>
<feature type="domain" description="GH26" evidence="6">
    <location>
        <begin position="11"/>
        <end position="324"/>
    </location>
</feature>
<evidence type="ECO:0000313" key="7">
    <source>
        <dbReference type="EMBL" id="MBK4347250.1"/>
    </source>
</evidence>
<keyword evidence="2 4" id="KW-0378">Hydrolase</keyword>
<keyword evidence="8" id="KW-1185">Reference proteome</keyword>
<keyword evidence="3 4" id="KW-0326">Glycosidase</keyword>
<evidence type="ECO:0000256" key="2">
    <source>
        <dbReference type="ARBA" id="ARBA00022801"/>
    </source>
</evidence>
<dbReference type="GO" id="GO:0006080">
    <property type="term" value="P:substituted mannan metabolic process"/>
    <property type="evidence" value="ECO:0007669"/>
    <property type="project" value="InterPro"/>
</dbReference>
<reference evidence="7" key="1">
    <citation type="submission" date="2021-01" db="EMBL/GenBank/DDBJ databases">
        <title>Lacisediminihabitans sp. nov. strain G11-30, isolated from Antarctic Soil.</title>
        <authorList>
            <person name="Li J."/>
        </authorList>
    </citation>
    <scope>NUCLEOTIDE SEQUENCE</scope>
    <source>
        <strain evidence="7">G11-30</strain>
    </source>
</reference>
<dbReference type="SUPFAM" id="SSF51445">
    <property type="entry name" value="(Trans)glycosidases"/>
    <property type="match status" value="1"/>
</dbReference>
<feature type="chain" id="PRO_5038512219" evidence="5">
    <location>
        <begin position="29"/>
        <end position="324"/>
    </location>
</feature>
<feature type="signal peptide" evidence="5">
    <location>
        <begin position="1"/>
        <end position="28"/>
    </location>
</feature>
<accession>A0A934W487</accession>
<dbReference type="Proteomes" id="UP000636458">
    <property type="component" value="Unassembled WGS sequence"/>
</dbReference>
<evidence type="ECO:0000256" key="5">
    <source>
        <dbReference type="SAM" id="SignalP"/>
    </source>
</evidence>
<name>A0A934W487_9MICO</name>
<gene>
    <name evidence="7" type="ORF">IV501_06355</name>
</gene>
<evidence type="ECO:0000313" key="8">
    <source>
        <dbReference type="Proteomes" id="UP000636458"/>
    </source>
</evidence>
<sequence length="324" mass="34729">MRRSRPAVAAAMAIGLAAVVLLTACTGAGGSGAESQQHGPLKWGVYVPDDSEPSSDISVVTQMAGREPDYVLRFAALAEDAPIGRLEAIANSGAMPMLSLEPWVPGAGVDQPDYALATIAAGAHDADLKRWAQALAEWNKPVMLRFAHEMNGDWYPWAIGVNGNTAGDFVAAWRHVHEVFTSAGASKVTFVWAPNVSYPGHTTPFTSLYPGADSVDVLGLDGYNQQADGRTWTTPEGLFRSGLRELRSLPGGRPIIVTETATSEGSPLGTEKAEWINRLVSYLGDSARVDGFIWFQANKEQDWRFNSTAQAQAAMKHALARFGS</sequence>
<evidence type="ECO:0000256" key="4">
    <source>
        <dbReference type="PROSITE-ProRule" id="PRU01100"/>
    </source>
</evidence>
<comment type="caution">
    <text evidence="7">The sequence shown here is derived from an EMBL/GenBank/DDBJ whole genome shotgun (WGS) entry which is preliminary data.</text>
</comment>
<dbReference type="AlphaFoldDB" id="A0A934W487"/>